<evidence type="ECO:0000313" key="2">
    <source>
        <dbReference type="EMBL" id="GAG98053.1"/>
    </source>
</evidence>
<feature type="domain" description="Tail spike" evidence="1">
    <location>
        <begin position="88"/>
        <end position="208"/>
    </location>
</feature>
<dbReference type="Pfam" id="PF06605">
    <property type="entry name" value="Prophage_tail"/>
    <property type="match status" value="1"/>
</dbReference>
<comment type="caution">
    <text evidence="2">The sequence shown here is derived from an EMBL/GenBank/DDBJ whole genome shotgun (WGS) entry which is preliminary data.</text>
</comment>
<dbReference type="InterPro" id="IPR010572">
    <property type="entry name" value="Tail_dom"/>
</dbReference>
<protein>
    <recommendedName>
        <fullName evidence="1">Tail spike domain-containing protein</fullName>
    </recommendedName>
</protein>
<proteinExistence type="predicted"/>
<gene>
    <name evidence="2" type="ORF">S01H4_47299</name>
</gene>
<dbReference type="AlphaFoldDB" id="X1CPK3"/>
<name>X1CPK3_9ZZZZ</name>
<sequence length="214" mass="23525">NDVVLSDITAFKEAATKTEVDPIGLVALSSLYSCYKDWTAEEDALPSHVKVYGDDVDVTEDFLQGADERTVRCAIADLTAAVYTVTYQRADYLIAWDAIATYGTLTHSWTDKSIGIAGTLLALGRLELTREKTPPITYKIQAADLSIYDGFSFDALKLGSIVTVIDEELGIDVSVRVTRLIKPDLLAPQKMHLELSNKTKSLADSISDIYRQLV</sequence>
<accession>X1CPK3</accession>
<evidence type="ECO:0000259" key="1">
    <source>
        <dbReference type="Pfam" id="PF06605"/>
    </source>
</evidence>
<organism evidence="2">
    <name type="scientific">marine sediment metagenome</name>
    <dbReference type="NCBI Taxonomy" id="412755"/>
    <lineage>
        <taxon>unclassified sequences</taxon>
        <taxon>metagenomes</taxon>
        <taxon>ecological metagenomes</taxon>
    </lineage>
</organism>
<feature type="non-terminal residue" evidence="2">
    <location>
        <position position="1"/>
    </location>
</feature>
<reference evidence="2" key="1">
    <citation type="journal article" date="2014" name="Front. Microbiol.">
        <title>High frequency of phylogenetically diverse reductive dehalogenase-homologous genes in deep subseafloor sedimentary metagenomes.</title>
        <authorList>
            <person name="Kawai M."/>
            <person name="Futagami T."/>
            <person name="Toyoda A."/>
            <person name="Takaki Y."/>
            <person name="Nishi S."/>
            <person name="Hori S."/>
            <person name="Arai W."/>
            <person name="Tsubouchi T."/>
            <person name="Morono Y."/>
            <person name="Uchiyama I."/>
            <person name="Ito T."/>
            <person name="Fujiyama A."/>
            <person name="Inagaki F."/>
            <person name="Takami H."/>
        </authorList>
    </citation>
    <scope>NUCLEOTIDE SEQUENCE</scope>
    <source>
        <strain evidence="2">Expedition CK06-06</strain>
    </source>
</reference>
<dbReference type="EMBL" id="BART01026535">
    <property type="protein sequence ID" value="GAG98053.1"/>
    <property type="molecule type" value="Genomic_DNA"/>
</dbReference>